<dbReference type="Proteomes" id="UP000252582">
    <property type="component" value="Unassembled WGS sequence"/>
</dbReference>
<reference evidence="2 3" key="1">
    <citation type="submission" date="2018-07" db="EMBL/GenBank/DDBJ databases">
        <title>Genomic Encyclopedia of Type Strains, Phase IV (KMG-IV): sequencing the most valuable type-strain genomes for metagenomic binning, comparative biology and taxonomic classification.</title>
        <authorList>
            <person name="Goeker M."/>
        </authorList>
    </citation>
    <scope>NUCLEOTIDE SEQUENCE [LARGE SCALE GENOMIC DNA]</scope>
    <source>
        <strain evidence="2 3">DSM 25528</strain>
    </source>
</reference>
<evidence type="ECO:0000256" key="1">
    <source>
        <dbReference type="SAM" id="MobiDB-lite"/>
    </source>
</evidence>
<feature type="compositionally biased region" description="Basic and acidic residues" evidence="1">
    <location>
        <begin position="144"/>
        <end position="155"/>
    </location>
</feature>
<comment type="caution">
    <text evidence="2">The sequence shown here is derived from an EMBL/GenBank/DDBJ whole genome shotgun (WGS) entry which is preliminary data.</text>
</comment>
<evidence type="ECO:0000313" key="3">
    <source>
        <dbReference type="Proteomes" id="UP000252582"/>
    </source>
</evidence>
<feature type="region of interest" description="Disordered" evidence="1">
    <location>
        <begin position="191"/>
        <end position="225"/>
    </location>
</feature>
<dbReference type="RefSeq" id="WP_114363625.1">
    <property type="nucleotide sequence ID" value="NZ_QPIX01000007.1"/>
</dbReference>
<gene>
    <name evidence="2" type="ORF">DFR48_10751</name>
</gene>
<organism evidence="2 3">
    <name type="scientific">Ciceribacter lividus</name>
    <dbReference type="NCBI Taxonomy" id="1197950"/>
    <lineage>
        <taxon>Bacteria</taxon>
        <taxon>Pseudomonadati</taxon>
        <taxon>Pseudomonadota</taxon>
        <taxon>Alphaproteobacteria</taxon>
        <taxon>Hyphomicrobiales</taxon>
        <taxon>Rhizobiaceae</taxon>
        <taxon>Ciceribacter</taxon>
    </lineage>
</organism>
<accession>A0A6I7HK41</accession>
<proteinExistence type="predicted"/>
<dbReference type="AlphaFoldDB" id="A0A6I7HK41"/>
<sequence length="225" mass="24212">MMTTGEEIFWKNAHGVLRDIGMSHLDPAHGAAVDVVRWCLLVRGRPTHHLQTFLEIESPALLAYLERLATSGDAAGWRTLFQRIRHYAELLHETDMQPCARPWLAAIWHCLPELVGIGQTIIDEQTEPESVAAFELAPDVVPAGDDKGGDSDKGSAGKAGSAGTTAKPRPSARLVLPVVSVMLTDAERKMFERKAAESGDKEGPETDPDVTVGTDGPSGMKGGPK</sequence>
<feature type="compositionally biased region" description="Basic and acidic residues" evidence="1">
    <location>
        <begin position="191"/>
        <end position="204"/>
    </location>
</feature>
<keyword evidence="3" id="KW-1185">Reference proteome</keyword>
<dbReference type="EMBL" id="QPIX01000007">
    <property type="protein sequence ID" value="RCW23182.1"/>
    <property type="molecule type" value="Genomic_DNA"/>
</dbReference>
<feature type="region of interest" description="Disordered" evidence="1">
    <location>
        <begin position="140"/>
        <end position="171"/>
    </location>
</feature>
<name>A0A6I7HK41_9HYPH</name>
<evidence type="ECO:0000313" key="2">
    <source>
        <dbReference type="EMBL" id="RCW23182.1"/>
    </source>
</evidence>
<protein>
    <submittedName>
        <fullName evidence="2">Uncharacterized protein</fullName>
    </submittedName>
</protein>